<dbReference type="GO" id="GO:0030246">
    <property type="term" value="F:carbohydrate binding"/>
    <property type="evidence" value="ECO:0007669"/>
    <property type="project" value="InterPro"/>
</dbReference>
<evidence type="ECO:0000259" key="1">
    <source>
        <dbReference type="Pfam" id="PF00963"/>
    </source>
</evidence>
<dbReference type="InterPro" id="IPR002102">
    <property type="entry name" value="Cohesin_dom"/>
</dbReference>
<dbReference type="InterPro" id="IPR008965">
    <property type="entry name" value="CBM2/CBM3_carb-bd_dom_sf"/>
</dbReference>
<dbReference type="EMBL" id="JADKFW010000004">
    <property type="protein sequence ID" value="MBK9716197.1"/>
    <property type="molecule type" value="Genomic_DNA"/>
</dbReference>
<dbReference type="GO" id="GO:0000272">
    <property type="term" value="P:polysaccharide catabolic process"/>
    <property type="evidence" value="ECO:0007669"/>
    <property type="project" value="InterPro"/>
</dbReference>
<name>A0A9D7S6Q9_9BACT</name>
<dbReference type="CDD" id="cd14252">
    <property type="entry name" value="Dockerin_like"/>
    <property type="match status" value="1"/>
</dbReference>
<dbReference type="SUPFAM" id="SSF49384">
    <property type="entry name" value="Carbohydrate-binding domain"/>
    <property type="match status" value="1"/>
</dbReference>
<organism evidence="2 3">
    <name type="scientific">Candidatus Defluviibacterium haderslevense</name>
    <dbReference type="NCBI Taxonomy" id="2981993"/>
    <lineage>
        <taxon>Bacteria</taxon>
        <taxon>Pseudomonadati</taxon>
        <taxon>Bacteroidota</taxon>
        <taxon>Saprospiria</taxon>
        <taxon>Saprospirales</taxon>
        <taxon>Saprospiraceae</taxon>
        <taxon>Candidatus Defluviibacterium</taxon>
    </lineage>
</organism>
<evidence type="ECO:0000313" key="2">
    <source>
        <dbReference type="EMBL" id="MBK9716197.1"/>
    </source>
</evidence>
<dbReference type="CDD" id="cd08547">
    <property type="entry name" value="Type_II_cohesin"/>
    <property type="match status" value="1"/>
</dbReference>
<dbReference type="Gene3D" id="1.10.1330.10">
    <property type="entry name" value="Dockerin domain"/>
    <property type="match status" value="1"/>
</dbReference>
<dbReference type="Pfam" id="PF00963">
    <property type="entry name" value="Cohesin"/>
    <property type="match status" value="1"/>
</dbReference>
<dbReference type="Gene3D" id="2.60.40.680">
    <property type="match status" value="1"/>
</dbReference>
<dbReference type="NCBIfam" id="TIGR04183">
    <property type="entry name" value="Por_Secre_tail"/>
    <property type="match status" value="1"/>
</dbReference>
<reference evidence="2 3" key="1">
    <citation type="submission" date="2020-10" db="EMBL/GenBank/DDBJ databases">
        <title>Connecting structure to function with the recovery of over 1000 high-quality activated sludge metagenome-assembled genomes encoding full-length rRNA genes using long-read sequencing.</title>
        <authorList>
            <person name="Singleton C.M."/>
            <person name="Petriglieri F."/>
            <person name="Kristensen J.M."/>
            <person name="Kirkegaard R.H."/>
            <person name="Michaelsen T.Y."/>
            <person name="Andersen M.H."/>
            <person name="Karst S.M."/>
            <person name="Dueholm M.S."/>
            <person name="Nielsen P.H."/>
            <person name="Albertsen M."/>
        </authorList>
    </citation>
    <scope>NUCLEOTIDE SEQUENCE [LARGE SCALE GENOMIC DNA]</scope>
    <source>
        <strain evidence="2">Ribe_18-Q3-R11-54_BAT3C.373</strain>
    </source>
</reference>
<dbReference type="InterPro" id="IPR036439">
    <property type="entry name" value="Dockerin_dom_sf"/>
</dbReference>
<accession>A0A9D7S6Q9</accession>
<dbReference type="AlphaFoldDB" id="A0A9D7S6Q9"/>
<proteinExistence type="predicted"/>
<dbReference type="InterPro" id="IPR026444">
    <property type="entry name" value="Secre_tail"/>
</dbReference>
<evidence type="ECO:0000313" key="3">
    <source>
        <dbReference type="Proteomes" id="UP000808349"/>
    </source>
</evidence>
<feature type="domain" description="Cohesin" evidence="1">
    <location>
        <begin position="481"/>
        <end position="576"/>
    </location>
</feature>
<gene>
    <name evidence="2" type="ORF">IPO85_01480</name>
</gene>
<protein>
    <submittedName>
        <fullName evidence="2">T9SS type A sorting domain-containing protein</fullName>
    </submittedName>
</protein>
<sequence>MRIFYYMKPFTVVLFWFLVNAIIGQQLQENQKFTDNNVQQNVFDDLDKPVVTCVVGPCEPAKVDPIIKVCVGHIQLTATATDNVTREDDLMFEYKIDLYNDGRGVHGGYDFRVGKLSLRQYNSGDTVEYSHNPFADENHDPFNASGTYPMGIHKIRWNVCDSSGNIGVCETLFEIKDCMAPIPKCKTGLLTWTLPSTGKVTIIAKDLDFGSFDNCSSKDKLKFFFDGDINKTSTVYTCEDFAAKVNCNNSRYKVEFDIEMWVEDEEENRDYCKTKISIIRDGLDSCIIQFDGANIVGFIKIEDQKESAPVEVCLERNDVLLNKVIGGPFVFGDLCFPYDYKVIPRRNDDPLNGISTRDILRIQNHVLGKKLISSPYRMIAADVNASNSITAADMVEMRKLILGVIPSFSKVKSWTFVPTSYVFPKPSSPWNAPRSKEIFIDTYHTYNFDFIAIKMGKVWSPSDSVSSTQIRSQMPLKFIVKNEYCKANQTCRIPIRGEHFQDIEGFQFTLNYDSQHLIYQGVESGVIPINDSHFGALENGVLTSSWNSDHAETHTNDEVLFYLNFIVVKDGALSNLLNITNDIITSEAYASDESLRAVQLHFSKSYDEQNKDEILLFQNVPNPISDYSTIRYFLNHEADITLRIYDLTGRLIHQYSGHGVQGMNTLLITKKELNLAGHYYYQLQTSKYIATKSMILNP</sequence>
<dbReference type="Proteomes" id="UP000808349">
    <property type="component" value="Unassembled WGS sequence"/>
</dbReference>
<comment type="caution">
    <text evidence="2">The sequence shown here is derived from an EMBL/GenBank/DDBJ whole genome shotgun (WGS) entry which is preliminary data.</text>
</comment>